<evidence type="ECO:0000256" key="4">
    <source>
        <dbReference type="ARBA" id="ARBA00023125"/>
    </source>
</evidence>
<sequence length="188" mass="18315">MTTTRLRVGAAVLLGAGLLATSPVAAADPALQVESPTGVAVGRSVTVTLDGLPANLPMVAVGQCKPLVKGPTDCNLPTALMGSADAAGVWKSNSGGTSITLAADVGGVDCTSAAGACAIAVTSLTDPTAILAAVPLTFGSPEPAPVTEAAPAAAEDDSDYTMVIVGAVTVAVLAGLVLLAVRRRARAE</sequence>
<evidence type="ECO:0000256" key="3">
    <source>
        <dbReference type="ARBA" id="ARBA00023022"/>
    </source>
</evidence>
<feature type="transmembrane region" description="Helical" evidence="6">
    <location>
        <begin position="160"/>
        <end position="181"/>
    </location>
</feature>
<feature type="chain" id="PRO_5046868967" evidence="7">
    <location>
        <begin position="27"/>
        <end position="188"/>
    </location>
</feature>
<name>A0ABV3FYL2_9NOCA</name>
<keyword evidence="3" id="KW-0044">Antibiotic</keyword>
<comment type="similarity">
    <text evidence="1">Belongs to the neocarzinostatin family.</text>
</comment>
<feature type="signal peptide" evidence="7">
    <location>
        <begin position="1"/>
        <end position="26"/>
    </location>
</feature>
<keyword evidence="7" id="KW-0732">Signal</keyword>
<keyword evidence="2" id="KW-0929">Antimicrobial</keyword>
<reference evidence="8 9" key="1">
    <citation type="submission" date="2024-06" db="EMBL/GenBank/DDBJ databases">
        <title>The Natural Products Discovery Center: Release of the First 8490 Sequenced Strains for Exploring Actinobacteria Biosynthetic Diversity.</title>
        <authorList>
            <person name="Kalkreuter E."/>
            <person name="Kautsar S.A."/>
            <person name="Yang D."/>
            <person name="Bader C.D."/>
            <person name="Teijaro C.N."/>
            <person name="Fluegel L."/>
            <person name="Davis C.M."/>
            <person name="Simpson J.R."/>
            <person name="Lauterbach L."/>
            <person name="Steele A.D."/>
            <person name="Gui C."/>
            <person name="Meng S."/>
            <person name="Li G."/>
            <person name="Viehrig K."/>
            <person name="Ye F."/>
            <person name="Su P."/>
            <person name="Kiefer A.F."/>
            <person name="Nichols A."/>
            <person name="Cepeda A.J."/>
            <person name="Yan W."/>
            <person name="Fan B."/>
            <person name="Jiang Y."/>
            <person name="Adhikari A."/>
            <person name="Zheng C.-J."/>
            <person name="Schuster L."/>
            <person name="Cowan T.M."/>
            <person name="Smanski M.J."/>
            <person name="Chevrette M.G."/>
            <person name="De Carvalho L.P.S."/>
            <person name="Shen B."/>
        </authorList>
    </citation>
    <scope>NUCLEOTIDE SEQUENCE [LARGE SCALE GENOMIC DNA]</scope>
    <source>
        <strain evidence="8 9">NPDC050403</strain>
    </source>
</reference>
<dbReference type="InterPro" id="IPR027273">
    <property type="entry name" value="Neocarzinostatin-like"/>
</dbReference>
<evidence type="ECO:0000256" key="5">
    <source>
        <dbReference type="ARBA" id="ARBA00023157"/>
    </source>
</evidence>
<proteinExistence type="inferred from homology"/>
<dbReference type="Pfam" id="PF00960">
    <property type="entry name" value="Neocarzinostat"/>
    <property type="match status" value="1"/>
</dbReference>
<dbReference type="Proteomes" id="UP001551695">
    <property type="component" value="Unassembled WGS sequence"/>
</dbReference>
<dbReference type="RefSeq" id="WP_355085883.1">
    <property type="nucleotide sequence ID" value="NZ_JBEXKW010000018.1"/>
</dbReference>
<keyword evidence="6" id="KW-0472">Membrane</keyword>
<keyword evidence="4" id="KW-0238">DNA-binding</keyword>
<protein>
    <submittedName>
        <fullName evidence="8">Neocarzinostatin apoprotein domain-containing protein</fullName>
    </submittedName>
</protein>
<dbReference type="SUPFAM" id="SSF49319">
    <property type="entry name" value="Actinoxanthin-like"/>
    <property type="match status" value="1"/>
</dbReference>
<evidence type="ECO:0000256" key="7">
    <source>
        <dbReference type="SAM" id="SignalP"/>
    </source>
</evidence>
<evidence type="ECO:0000313" key="8">
    <source>
        <dbReference type="EMBL" id="MEV0710458.1"/>
    </source>
</evidence>
<dbReference type="EMBL" id="JBFAKC010000010">
    <property type="protein sequence ID" value="MEV0710458.1"/>
    <property type="molecule type" value="Genomic_DNA"/>
</dbReference>
<keyword evidence="9" id="KW-1185">Reference proteome</keyword>
<evidence type="ECO:0000256" key="1">
    <source>
        <dbReference type="ARBA" id="ARBA00010648"/>
    </source>
</evidence>
<keyword evidence="5" id="KW-1015">Disulfide bond</keyword>
<dbReference type="InterPro" id="IPR002186">
    <property type="entry name" value="Neocarzinostatin_fam"/>
</dbReference>
<organism evidence="8 9">
    <name type="scientific">Nocardia aurea</name>
    <dbReference type="NCBI Taxonomy" id="2144174"/>
    <lineage>
        <taxon>Bacteria</taxon>
        <taxon>Bacillati</taxon>
        <taxon>Actinomycetota</taxon>
        <taxon>Actinomycetes</taxon>
        <taxon>Mycobacteriales</taxon>
        <taxon>Nocardiaceae</taxon>
        <taxon>Nocardia</taxon>
    </lineage>
</organism>
<evidence type="ECO:0000256" key="6">
    <source>
        <dbReference type="SAM" id="Phobius"/>
    </source>
</evidence>
<keyword evidence="6" id="KW-1133">Transmembrane helix</keyword>
<gene>
    <name evidence="8" type="ORF">AB0I48_23100</name>
</gene>
<dbReference type="Gene3D" id="2.60.40.230">
    <property type="entry name" value="Neocarzinostatin-like"/>
    <property type="match status" value="1"/>
</dbReference>
<accession>A0ABV3FYL2</accession>
<keyword evidence="6" id="KW-0812">Transmembrane</keyword>
<comment type="caution">
    <text evidence="8">The sequence shown here is derived from an EMBL/GenBank/DDBJ whole genome shotgun (WGS) entry which is preliminary data.</text>
</comment>
<evidence type="ECO:0000313" key="9">
    <source>
        <dbReference type="Proteomes" id="UP001551695"/>
    </source>
</evidence>
<evidence type="ECO:0000256" key="2">
    <source>
        <dbReference type="ARBA" id="ARBA00022529"/>
    </source>
</evidence>